<dbReference type="Proteomes" id="UP000093000">
    <property type="component" value="Unassembled WGS sequence"/>
</dbReference>
<evidence type="ECO:0000256" key="2">
    <source>
        <dbReference type="ARBA" id="ARBA00022771"/>
    </source>
</evidence>
<dbReference type="Pfam" id="PF20826">
    <property type="entry name" value="PHD_5"/>
    <property type="match status" value="1"/>
</dbReference>
<dbReference type="Gene3D" id="3.30.40.10">
    <property type="entry name" value="Zinc/RING finger domain, C3HC4 (zinc finger)"/>
    <property type="match status" value="1"/>
</dbReference>
<name>A0A1C7MYG7_9FUNG</name>
<dbReference type="FunCoup" id="A0A1C7MYG7">
    <property type="interactions" value="48"/>
</dbReference>
<keyword evidence="7" id="KW-1185">Reference proteome</keyword>
<accession>A0A1C7MYG7</accession>
<dbReference type="GO" id="GO:0008270">
    <property type="term" value="F:zinc ion binding"/>
    <property type="evidence" value="ECO:0007669"/>
    <property type="project" value="UniProtKB-KW"/>
</dbReference>
<dbReference type="PANTHER" id="PTHR47793">
    <property type="entry name" value="HISTONE DEACETYLASE COMPLEX SUBUNIT CTI6"/>
    <property type="match status" value="1"/>
</dbReference>
<dbReference type="GO" id="GO:0033698">
    <property type="term" value="C:Rpd3L complex"/>
    <property type="evidence" value="ECO:0007669"/>
    <property type="project" value="TreeGrafter"/>
</dbReference>
<dbReference type="AlphaFoldDB" id="A0A1C7MYG7"/>
<keyword evidence="3" id="KW-0862">Zinc</keyword>
<feature type="domain" description="Zinc finger PHD-type" evidence="5">
    <location>
        <begin position="35"/>
        <end position="79"/>
    </location>
</feature>
<organism evidence="6 7">
    <name type="scientific">Choanephora cucurbitarum</name>
    <dbReference type="NCBI Taxonomy" id="101091"/>
    <lineage>
        <taxon>Eukaryota</taxon>
        <taxon>Fungi</taxon>
        <taxon>Fungi incertae sedis</taxon>
        <taxon>Mucoromycota</taxon>
        <taxon>Mucoromycotina</taxon>
        <taxon>Mucoromycetes</taxon>
        <taxon>Mucorales</taxon>
        <taxon>Mucorineae</taxon>
        <taxon>Choanephoraceae</taxon>
        <taxon>Choanephoroideae</taxon>
        <taxon>Choanephora</taxon>
    </lineage>
</organism>
<evidence type="ECO:0000313" key="6">
    <source>
        <dbReference type="EMBL" id="OBZ81880.1"/>
    </source>
</evidence>
<dbReference type="GO" id="GO:0070210">
    <property type="term" value="C:Rpd3L-Expanded complex"/>
    <property type="evidence" value="ECO:0007669"/>
    <property type="project" value="TreeGrafter"/>
</dbReference>
<dbReference type="InterPro" id="IPR011011">
    <property type="entry name" value="Znf_FYVE_PHD"/>
</dbReference>
<dbReference type="SUPFAM" id="SSF57903">
    <property type="entry name" value="FYVE/PHD zinc finger"/>
    <property type="match status" value="1"/>
</dbReference>
<evidence type="ECO:0000313" key="7">
    <source>
        <dbReference type="Proteomes" id="UP000093000"/>
    </source>
</evidence>
<dbReference type="OrthoDB" id="79252at2759"/>
<feature type="compositionally biased region" description="Low complexity" evidence="4">
    <location>
        <begin position="135"/>
        <end position="162"/>
    </location>
</feature>
<dbReference type="EMBL" id="LUGH01001021">
    <property type="protein sequence ID" value="OBZ81880.1"/>
    <property type="molecule type" value="Genomic_DNA"/>
</dbReference>
<feature type="compositionally biased region" description="Basic and acidic residues" evidence="4">
    <location>
        <begin position="10"/>
        <end position="21"/>
    </location>
</feature>
<dbReference type="InterPro" id="IPR019786">
    <property type="entry name" value="Zinc_finger_PHD-type_CS"/>
</dbReference>
<dbReference type="GO" id="GO:0061188">
    <property type="term" value="P:negative regulation of rDNA heterochromatin formation"/>
    <property type="evidence" value="ECO:0007669"/>
    <property type="project" value="TreeGrafter"/>
</dbReference>
<evidence type="ECO:0000256" key="3">
    <source>
        <dbReference type="ARBA" id="ARBA00022833"/>
    </source>
</evidence>
<dbReference type="PROSITE" id="PS01359">
    <property type="entry name" value="ZF_PHD_1"/>
    <property type="match status" value="1"/>
</dbReference>
<feature type="region of interest" description="Disordered" evidence="4">
    <location>
        <begin position="290"/>
        <end position="319"/>
    </location>
</feature>
<sequence>MTPTRRTRKQLQEALKKKVMESSDEESSDAGSVTRCVCGEAHNVGLMVQCDKCEVWQHCECIGLIQDKLPDHYYCDQCRPENHQVIKKSNGRSKRLYHAGLVNQQDSSPNNSESPGRTSKRRKKDPSIAHTEICSPKSPASSLLSPPSSDHHTPLSPSSSPLIQEDEPRIRRTKTAEPTDESPLRKKYTPYWNYSDGRPAREGSPPAKVKYPSSKMSFSDMHKRAKQILDCITKLKSEEPLLNQKRVTDPYYYRPRSLSISSSHSSLSTASTLPLLDECDTIPSTDHEEIETNTLHTSNSSSSSSESSLSEDNSPLTPLPFMAAQIKGQESPIDILERMDQEILKFQRKFGILYQ</sequence>
<dbReference type="SMART" id="SM00249">
    <property type="entry name" value="PHD"/>
    <property type="match status" value="1"/>
</dbReference>
<feature type="region of interest" description="Disordered" evidence="4">
    <location>
        <begin position="1"/>
        <end position="30"/>
    </location>
</feature>
<dbReference type="GO" id="GO:0061186">
    <property type="term" value="P:negative regulation of silent mating-type cassette heterochromatin formation"/>
    <property type="evidence" value="ECO:0007669"/>
    <property type="project" value="TreeGrafter"/>
</dbReference>
<dbReference type="STRING" id="101091.A0A1C7MYG7"/>
<dbReference type="InParanoid" id="A0A1C7MYG7"/>
<feature type="region of interest" description="Disordered" evidence="4">
    <location>
        <begin position="100"/>
        <end position="215"/>
    </location>
</feature>
<proteinExistence type="predicted"/>
<dbReference type="PANTHER" id="PTHR47793:SF1">
    <property type="entry name" value="HISTONE DEACETYLASE COMPLEX SUBUNIT CTI6"/>
    <property type="match status" value="1"/>
</dbReference>
<feature type="compositionally biased region" description="Basic and acidic residues" evidence="4">
    <location>
        <begin position="166"/>
        <end position="177"/>
    </location>
</feature>
<comment type="caution">
    <text evidence="6">The sequence shown here is derived from an EMBL/GenBank/DDBJ whole genome shotgun (WGS) entry which is preliminary data.</text>
</comment>
<feature type="compositionally biased region" description="Low complexity" evidence="4">
    <location>
        <begin position="292"/>
        <end position="316"/>
    </location>
</feature>
<protein>
    <recommendedName>
        <fullName evidence="5">Zinc finger PHD-type domain-containing protein</fullName>
    </recommendedName>
</protein>
<dbReference type="InterPro" id="IPR013083">
    <property type="entry name" value="Znf_RING/FYVE/PHD"/>
</dbReference>
<keyword evidence="1" id="KW-0479">Metal-binding</keyword>
<dbReference type="InterPro" id="IPR053051">
    <property type="entry name" value="HDAC_complex_subunit"/>
</dbReference>
<evidence type="ECO:0000256" key="1">
    <source>
        <dbReference type="ARBA" id="ARBA00022723"/>
    </source>
</evidence>
<evidence type="ECO:0000259" key="5">
    <source>
        <dbReference type="SMART" id="SM00249"/>
    </source>
</evidence>
<reference evidence="6 7" key="1">
    <citation type="submission" date="2016-03" db="EMBL/GenBank/DDBJ databases">
        <title>Choanephora cucurbitarum.</title>
        <authorList>
            <person name="Min B."/>
            <person name="Park H."/>
            <person name="Park J.-H."/>
            <person name="Shin H.-D."/>
            <person name="Choi I.-G."/>
        </authorList>
    </citation>
    <scope>NUCLEOTIDE SEQUENCE [LARGE SCALE GENOMIC DNA]</scope>
    <source>
        <strain evidence="6 7">KUS-F28377</strain>
    </source>
</reference>
<evidence type="ECO:0000256" key="4">
    <source>
        <dbReference type="SAM" id="MobiDB-lite"/>
    </source>
</evidence>
<dbReference type="InterPro" id="IPR001965">
    <property type="entry name" value="Znf_PHD"/>
</dbReference>
<feature type="compositionally biased region" description="Polar residues" evidence="4">
    <location>
        <begin position="102"/>
        <end position="117"/>
    </location>
</feature>
<keyword evidence="2" id="KW-0863">Zinc-finger</keyword>
<gene>
    <name evidence="6" type="ORF">A0J61_10070</name>
</gene>